<reference evidence="2 3" key="1">
    <citation type="submission" date="2021-06" db="EMBL/GenBank/DDBJ databases">
        <title>Caerostris extrusa draft genome.</title>
        <authorList>
            <person name="Kono N."/>
            <person name="Arakawa K."/>
        </authorList>
    </citation>
    <scope>NUCLEOTIDE SEQUENCE [LARGE SCALE GENOMIC DNA]</scope>
</reference>
<keyword evidence="1" id="KW-0472">Membrane</keyword>
<dbReference type="SUPFAM" id="SSF81321">
    <property type="entry name" value="Family A G protein-coupled receptor-like"/>
    <property type="match status" value="1"/>
</dbReference>
<dbReference type="Gene3D" id="1.20.1070.10">
    <property type="entry name" value="Rhodopsin 7-helix transmembrane proteins"/>
    <property type="match status" value="1"/>
</dbReference>
<organism evidence="2 3">
    <name type="scientific">Caerostris extrusa</name>
    <name type="common">Bark spider</name>
    <name type="synonym">Caerostris bankana</name>
    <dbReference type="NCBI Taxonomy" id="172846"/>
    <lineage>
        <taxon>Eukaryota</taxon>
        <taxon>Metazoa</taxon>
        <taxon>Ecdysozoa</taxon>
        <taxon>Arthropoda</taxon>
        <taxon>Chelicerata</taxon>
        <taxon>Arachnida</taxon>
        <taxon>Araneae</taxon>
        <taxon>Araneomorphae</taxon>
        <taxon>Entelegynae</taxon>
        <taxon>Araneoidea</taxon>
        <taxon>Araneidae</taxon>
        <taxon>Caerostris</taxon>
    </lineage>
</organism>
<comment type="caution">
    <text evidence="2">The sequence shown here is derived from an EMBL/GenBank/DDBJ whole genome shotgun (WGS) entry which is preliminary data.</text>
</comment>
<accession>A0AAV4Y4D2</accession>
<sequence length="123" mass="14277">MNYSQNTSNSRLQFCDPTHQESTTHSIILKGRKLSKGSNDIAVAVVHIIYTTQSGHLQLKPFFCWTTYIIMVLWYLFDPVYAEEVNFHLQSVLFIFAESNSCMHALFYGNYVIKYKKNNQKIG</sequence>
<dbReference type="AlphaFoldDB" id="A0AAV4Y4D2"/>
<dbReference type="EMBL" id="BPLR01018718">
    <property type="protein sequence ID" value="GIZ01759.1"/>
    <property type="molecule type" value="Genomic_DNA"/>
</dbReference>
<proteinExistence type="predicted"/>
<evidence type="ECO:0008006" key="4">
    <source>
        <dbReference type="Google" id="ProtNLM"/>
    </source>
</evidence>
<evidence type="ECO:0000313" key="3">
    <source>
        <dbReference type="Proteomes" id="UP001054945"/>
    </source>
</evidence>
<feature type="transmembrane region" description="Helical" evidence="1">
    <location>
        <begin position="59"/>
        <end position="77"/>
    </location>
</feature>
<keyword evidence="1" id="KW-0812">Transmembrane</keyword>
<gene>
    <name evidence="2" type="ORF">CEXT_285601</name>
</gene>
<feature type="transmembrane region" description="Helical" evidence="1">
    <location>
        <begin position="89"/>
        <end position="113"/>
    </location>
</feature>
<keyword evidence="1" id="KW-1133">Transmembrane helix</keyword>
<name>A0AAV4Y4D2_CAEEX</name>
<evidence type="ECO:0000256" key="1">
    <source>
        <dbReference type="SAM" id="Phobius"/>
    </source>
</evidence>
<dbReference type="Proteomes" id="UP001054945">
    <property type="component" value="Unassembled WGS sequence"/>
</dbReference>
<protein>
    <recommendedName>
        <fullName evidence="4">Very-long-chain 3-oxoacyl-CoA synthase</fullName>
    </recommendedName>
</protein>
<keyword evidence="3" id="KW-1185">Reference proteome</keyword>
<evidence type="ECO:0000313" key="2">
    <source>
        <dbReference type="EMBL" id="GIZ01759.1"/>
    </source>
</evidence>